<dbReference type="InterPro" id="IPR000422">
    <property type="entry name" value="DHBP_synthase_RibB"/>
</dbReference>
<comment type="similarity">
    <text evidence="6 19">In the N-terminal section; belongs to the DHBP synthase family.</text>
</comment>
<feature type="region of interest" description="GTP cyclohydrolase II" evidence="19">
    <location>
        <begin position="200"/>
        <end position="400"/>
    </location>
</feature>
<comment type="function">
    <text evidence="17 19">Catalyzes the conversion of GTP to 2,5-diamino-6-ribosylamino-4(3H)-pyrimidinone 5'-phosphate (DARP), formate and pyrophosphate.</text>
</comment>
<dbReference type="GO" id="GO:0005525">
    <property type="term" value="F:GTP binding"/>
    <property type="evidence" value="ECO:0007669"/>
    <property type="project" value="UniProtKB-KW"/>
</dbReference>
<feature type="binding site" evidence="19">
    <location>
        <position position="269"/>
    </location>
    <ligand>
        <name>Zn(2+)</name>
        <dbReference type="ChEBI" id="CHEBI:29105"/>
        <note>catalytic</note>
    </ligand>
</feature>
<feature type="binding site" evidence="19">
    <location>
        <position position="353"/>
    </location>
    <ligand>
        <name>GTP</name>
        <dbReference type="ChEBI" id="CHEBI:37565"/>
    </ligand>
</feature>
<comment type="cofactor">
    <cofactor evidence="2">
        <name>Mn(2+)</name>
        <dbReference type="ChEBI" id="CHEBI:29035"/>
    </cofactor>
</comment>
<keyword evidence="12 19" id="KW-0460">Magnesium</keyword>
<dbReference type="EC" id="4.1.99.12" evidence="19"/>
<feature type="binding site" evidence="19">
    <location>
        <begin position="253"/>
        <end position="257"/>
    </location>
    <ligand>
        <name>GTP</name>
        <dbReference type="ChEBI" id="CHEBI:37565"/>
    </ligand>
</feature>
<keyword evidence="13 19" id="KW-0342">GTP-binding</keyword>
<comment type="catalytic activity">
    <reaction evidence="1 19">
        <text>D-ribulose 5-phosphate = (2S)-2-hydroxy-3-oxobutyl phosphate + formate + H(+)</text>
        <dbReference type="Rhea" id="RHEA:18457"/>
        <dbReference type="ChEBI" id="CHEBI:15378"/>
        <dbReference type="ChEBI" id="CHEBI:15740"/>
        <dbReference type="ChEBI" id="CHEBI:58121"/>
        <dbReference type="ChEBI" id="CHEBI:58830"/>
        <dbReference type="EC" id="4.1.99.12"/>
    </reaction>
</comment>
<evidence type="ECO:0000256" key="3">
    <source>
        <dbReference type="ARBA" id="ARBA00002284"/>
    </source>
</evidence>
<evidence type="ECO:0000256" key="16">
    <source>
        <dbReference type="ARBA" id="ARBA00023268"/>
    </source>
</evidence>
<feature type="site" description="Essential for DHBP synthase activity" evidence="19">
    <location>
        <position position="124"/>
    </location>
</feature>
<comment type="cofactor">
    <cofactor evidence="19">
        <name>Zn(2+)</name>
        <dbReference type="ChEBI" id="CHEBI:29105"/>
    </cofactor>
    <text evidence="19">Binds 1 zinc ion per subunit.</text>
</comment>
<keyword evidence="9 19" id="KW-0547">Nucleotide-binding</keyword>
<comment type="caution">
    <text evidence="21">The sequence shown here is derived from an EMBL/GenBank/DDBJ whole genome shotgun (WGS) entry which is preliminary data.</text>
</comment>
<gene>
    <name evidence="19 21" type="primary">ribBA</name>
    <name evidence="21" type="ORF">BWY73_00268</name>
</gene>
<organism evidence="21">
    <name type="scientific">candidate division TA06 bacterium ADurb.Bin417</name>
    <dbReference type="NCBI Taxonomy" id="1852828"/>
    <lineage>
        <taxon>Bacteria</taxon>
        <taxon>Bacteria division TA06</taxon>
    </lineage>
</organism>
<feature type="binding site" evidence="19">
    <location>
        <position position="162"/>
    </location>
    <ligand>
        <name>D-ribulose 5-phosphate</name>
        <dbReference type="ChEBI" id="CHEBI:58121"/>
    </ligand>
</feature>
<keyword evidence="11 19" id="KW-0862">Zinc</keyword>
<dbReference type="GO" id="GO:0008270">
    <property type="term" value="F:zinc ion binding"/>
    <property type="evidence" value="ECO:0007669"/>
    <property type="project" value="UniProtKB-UniRule"/>
</dbReference>
<evidence type="ECO:0000256" key="4">
    <source>
        <dbReference type="ARBA" id="ARBA00004853"/>
    </source>
</evidence>
<feature type="binding site" evidence="19">
    <location>
        <position position="26"/>
    </location>
    <ligand>
        <name>Mg(2+)</name>
        <dbReference type="ChEBI" id="CHEBI:18420"/>
        <label>2</label>
    </ligand>
</feature>
<feature type="binding site" evidence="19">
    <location>
        <position position="274"/>
    </location>
    <ligand>
        <name>GTP</name>
        <dbReference type="ChEBI" id="CHEBI:37565"/>
    </ligand>
</feature>
<feature type="binding site" evidence="19">
    <location>
        <position position="26"/>
    </location>
    <ligand>
        <name>Mg(2+)</name>
        <dbReference type="ChEBI" id="CHEBI:18420"/>
        <label>1</label>
    </ligand>
</feature>
<feature type="active site" description="Proton acceptor; for GTP cyclohydrolase activity" evidence="19">
    <location>
        <position position="330"/>
    </location>
</feature>
<evidence type="ECO:0000256" key="11">
    <source>
        <dbReference type="ARBA" id="ARBA00022833"/>
    </source>
</evidence>
<feature type="binding site" evidence="19">
    <location>
        <position position="30"/>
    </location>
    <ligand>
        <name>D-ribulose 5-phosphate</name>
        <dbReference type="ChEBI" id="CHEBI:58121"/>
    </ligand>
</feature>
<dbReference type="Proteomes" id="UP000485484">
    <property type="component" value="Unassembled WGS sequence"/>
</dbReference>
<feature type="site" description="Essential for DHBP synthase activity" evidence="19">
    <location>
        <position position="162"/>
    </location>
</feature>
<evidence type="ECO:0000256" key="19">
    <source>
        <dbReference type="HAMAP-Rule" id="MF_01283"/>
    </source>
</evidence>
<sequence>MNRLKEVIAQIQAGRPVIMVDDENRENEGDLVLAAEKVTPKAVNFMATAARGLICVAMEGTDLDRLELKPMVPESRALHGTSFTVSVDARENVTTGISAADRATTIRTLINPRTRPEDLAVPGHIFPLRGREGGALVRAGHTEAGIDLMKIAGCHPAAVICEIMAEDGRMARRPELLKLARLNRLKLVSVAEIIAYRRQKEKLVSRELEVDLPTSYGDFKLHLYRSKPDGDYHLALVAGRLKLKNQRDSILTRVHSQCLTGDIFHSSRCECGEQLHRAMEMIAAEGRGVILYMRQEGRGIGLINKLKAYQLQEQGLDTVEANLALGFPGDLRDYGIGAQILRDLGLTRIRLLTNNPKKVAGLAGYGLKIVSRVPIEIKPGKHNRRYLKTKKEKMQHLLNI</sequence>
<feature type="binding site" evidence="19">
    <location>
        <position position="258"/>
    </location>
    <ligand>
        <name>Zn(2+)</name>
        <dbReference type="ChEBI" id="CHEBI:29105"/>
        <note>catalytic</note>
    </ligand>
</feature>
<evidence type="ECO:0000259" key="20">
    <source>
        <dbReference type="Pfam" id="PF00925"/>
    </source>
</evidence>
<dbReference type="CDD" id="cd00641">
    <property type="entry name" value="GTP_cyclohydro2"/>
    <property type="match status" value="1"/>
</dbReference>
<comment type="catalytic activity">
    <reaction evidence="18 19">
        <text>GTP + 4 H2O = 2,5-diamino-6-hydroxy-4-(5-phosphoribosylamino)-pyrimidine + formate + 2 phosphate + 3 H(+)</text>
        <dbReference type="Rhea" id="RHEA:23704"/>
        <dbReference type="ChEBI" id="CHEBI:15377"/>
        <dbReference type="ChEBI" id="CHEBI:15378"/>
        <dbReference type="ChEBI" id="CHEBI:15740"/>
        <dbReference type="ChEBI" id="CHEBI:37565"/>
        <dbReference type="ChEBI" id="CHEBI:43474"/>
        <dbReference type="ChEBI" id="CHEBI:58614"/>
        <dbReference type="EC" id="3.5.4.25"/>
    </reaction>
</comment>
<comment type="function">
    <text evidence="3 19">Catalyzes the conversion of D-ribulose 5-phosphate to formate and 3,4-dihydroxy-2-butanone 4-phosphate.</text>
</comment>
<dbReference type="PANTHER" id="PTHR21327">
    <property type="entry name" value="GTP CYCLOHYDROLASE II-RELATED"/>
    <property type="match status" value="1"/>
</dbReference>
<dbReference type="NCBIfam" id="TIGR00506">
    <property type="entry name" value="ribB"/>
    <property type="match status" value="1"/>
</dbReference>
<comment type="similarity">
    <text evidence="19">In the C-terminal section; belongs to the GTP cyclohydrolase II family.</text>
</comment>
<dbReference type="InterPro" id="IPR016299">
    <property type="entry name" value="Riboflavin_synth_RibBA"/>
</dbReference>
<dbReference type="InterPro" id="IPR000926">
    <property type="entry name" value="RibA"/>
</dbReference>
<evidence type="ECO:0000256" key="8">
    <source>
        <dbReference type="ARBA" id="ARBA00022723"/>
    </source>
</evidence>
<protein>
    <recommendedName>
        <fullName evidence="19">Riboflavin biosynthesis protein RibBA</fullName>
    </recommendedName>
    <domain>
        <recommendedName>
            <fullName evidence="19">3,4-dihydroxy-2-butanone 4-phosphate synthase</fullName>
            <shortName evidence="19">DHBP synthase</shortName>
            <ecNumber evidence="19">4.1.99.12</ecNumber>
        </recommendedName>
    </domain>
    <domain>
        <recommendedName>
            <fullName evidence="19">GTP cyclohydrolase-2</fullName>
            <ecNumber evidence="19">3.5.4.25</ecNumber>
        </recommendedName>
        <alternativeName>
            <fullName evidence="19">GTP cyclohydrolase II</fullName>
        </alternativeName>
    </domain>
</protein>
<dbReference type="SUPFAM" id="SSF142695">
    <property type="entry name" value="RibA-like"/>
    <property type="match status" value="1"/>
</dbReference>
<feature type="binding site" evidence="19">
    <location>
        <begin position="138"/>
        <end position="142"/>
    </location>
    <ligand>
        <name>D-ribulose 5-phosphate</name>
        <dbReference type="ChEBI" id="CHEBI:58121"/>
    </ligand>
</feature>
<accession>A0A1V5MJZ8</accession>
<keyword evidence="16 19" id="KW-0511">Multifunctional enzyme</keyword>
<dbReference type="Gene3D" id="3.90.870.10">
    <property type="entry name" value="DHBP synthase"/>
    <property type="match status" value="1"/>
</dbReference>
<keyword evidence="15 19" id="KW-0456">Lyase</keyword>
<feature type="binding site" evidence="19">
    <location>
        <begin position="25"/>
        <end position="26"/>
    </location>
    <ligand>
        <name>D-ribulose 5-phosphate</name>
        <dbReference type="ChEBI" id="CHEBI:58121"/>
    </ligand>
</feature>
<dbReference type="InterPro" id="IPR036144">
    <property type="entry name" value="RibA-like_sf"/>
</dbReference>
<evidence type="ECO:0000256" key="18">
    <source>
        <dbReference type="ARBA" id="ARBA00049295"/>
    </source>
</evidence>
<dbReference type="FunFam" id="3.90.870.10:FF:000001">
    <property type="entry name" value="Riboflavin biosynthesis protein RibBA"/>
    <property type="match status" value="1"/>
</dbReference>
<feature type="binding site" evidence="19">
    <location>
        <begin position="296"/>
        <end position="298"/>
    </location>
    <ligand>
        <name>GTP</name>
        <dbReference type="ChEBI" id="CHEBI:37565"/>
    </ligand>
</feature>
<dbReference type="Pfam" id="PF00926">
    <property type="entry name" value="DHBP_synthase"/>
    <property type="match status" value="1"/>
</dbReference>
<evidence type="ECO:0000256" key="7">
    <source>
        <dbReference type="ARBA" id="ARBA00022619"/>
    </source>
</evidence>
<dbReference type="GO" id="GO:0009231">
    <property type="term" value="P:riboflavin biosynthetic process"/>
    <property type="evidence" value="ECO:0007669"/>
    <property type="project" value="UniProtKB-UniRule"/>
</dbReference>
<evidence type="ECO:0000256" key="1">
    <source>
        <dbReference type="ARBA" id="ARBA00000141"/>
    </source>
</evidence>
<dbReference type="AlphaFoldDB" id="A0A1V5MJZ8"/>
<evidence type="ECO:0000313" key="21">
    <source>
        <dbReference type="EMBL" id="OPZ93516.1"/>
    </source>
</evidence>
<dbReference type="GO" id="GO:0008686">
    <property type="term" value="F:3,4-dihydroxy-2-butanone-4-phosphate synthase activity"/>
    <property type="evidence" value="ECO:0007669"/>
    <property type="project" value="UniProtKB-UniRule"/>
</dbReference>
<feature type="region of interest" description="DHBP synthase" evidence="19">
    <location>
        <begin position="1"/>
        <end position="199"/>
    </location>
</feature>
<dbReference type="UniPathway" id="UPA00275">
    <property type="reaction ID" value="UER00399"/>
</dbReference>
<dbReference type="GO" id="GO:0005829">
    <property type="term" value="C:cytosol"/>
    <property type="evidence" value="ECO:0007669"/>
    <property type="project" value="TreeGrafter"/>
</dbReference>
<comment type="pathway">
    <text evidence="4 19">Cofactor biosynthesis; riboflavin biosynthesis; 5-amino-6-(D-ribitylamino)uracil from GTP: step 1/4.</text>
</comment>
<dbReference type="NCBIfam" id="TIGR00505">
    <property type="entry name" value="ribA"/>
    <property type="match status" value="1"/>
</dbReference>
<evidence type="ECO:0000256" key="6">
    <source>
        <dbReference type="ARBA" id="ARBA00005520"/>
    </source>
</evidence>
<dbReference type="InterPro" id="IPR032677">
    <property type="entry name" value="GTP_cyclohydro_II"/>
</dbReference>
<dbReference type="FunFam" id="3.40.50.10990:FF:000001">
    <property type="entry name" value="Riboflavin biosynthesis protein RibBA"/>
    <property type="match status" value="1"/>
</dbReference>
<dbReference type="GO" id="GO:0003935">
    <property type="term" value="F:GTP cyclohydrolase II activity"/>
    <property type="evidence" value="ECO:0007669"/>
    <property type="project" value="UniProtKB-UniRule"/>
</dbReference>
<comment type="cofactor">
    <cofactor evidence="19">
        <name>Mg(2+)</name>
        <dbReference type="ChEBI" id="CHEBI:18420"/>
    </cofactor>
    <cofactor evidence="19">
        <name>Mn(2+)</name>
        <dbReference type="ChEBI" id="CHEBI:29035"/>
    </cofactor>
    <text evidence="19">Binds 2 divalent metal cations per subunit. Magnesium or manganese.</text>
</comment>
<evidence type="ECO:0000256" key="14">
    <source>
        <dbReference type="ARBA" id="ARBA00023211"/>
    </source>
</evidence>
<dbReference type="HAMAP" id="MF_01283">
    <property type="entry name" value="RibBA"/>
    <property type="match status" value="1"/>
</dbReference>
<dbReference type="InterPro" id="IPR017945">
    <property type="entry name" value="DHBP_synth_RibB-like_a/b_dom"/>
</dbReference>
<keyword evidence="7 19" id="KW-0686">Riboflavin biosynthesis</keyword>
<feature type="domain" description="GTP cyclohydrolase II" evidence="20">
    <location>
        <begin position="208"/>
        <end position="374"/>
    </location>
</feature>
<name>A0A1V5MJZ8_UNCT6</name>
<evidence type="ECO:0000256" key="2">
    <source>
        <dbReference type="ARBA" id="ARBA00001936"/>
    </source>
</evidence>
<feature type="binding site" evidence="19">
    <location>
        <position position="271"/>
    </location>
    <ligand>
        <name>Zn(2+)</name>
        <dbReference type="ChEBI" id="CHEBI:29105"/>
        <note>catalytic</note>
    </ligand>
</feature>
<evidence type="ECO:0000256" key="17">
    <source>
        <dbReference type="ARBA" id="ARBA00043932"/>
    </source>
</evidence>
<feature type="binding site" evidence="19">
    <location>
        <position position="141"/>
    </location>
    <ligand>
        <name>Mg(2+)</name>
        <dbReference type="ChEBI" id="CHEBI:18420"/>
        <label>2</label>
    </ligand>
</feature>
<dbReference type="PANTHER" id="PTHR21327:SF18">
    <property type="entry name" value="3,4-DIHYDROXY-2-BUTANONE 4-PHOSPHATE SYNTHASE"/>
    <property type="match status" value="1"/>
</dbReference>
<reference evidence="21" key="1">
    <citation type="submission" date="2017-02" db="EMBL/GenBank/DDBJ databases">
        <title>Delving into the versatile metabolic prowess of the omnipresent phylum Bacteroidetes.</title>
        <authorList>
            <person name="Nobu M.K."/>
            <person name="Mei R."/>
            <person name="Narihiro T."/>
            <person name="Kuroda K."/>
            <person name="Liu W.-T."/>
        </authorList>
    </citation>
    <scope>NUCLEOTIDE SEQUENCE</scope>
    <source>
        <strain evidence="21">ADurb.Bin417</strain>
    </source>
</reference>
<dbReference type="NCBIfam" id="NF001591">
    <property type="entry name" value="PRK00393.1"/>
    <property type="match status" value="1"/>
</dbReference>
<evidence type="ECO:0000256" key="15">
    <source>
        <dbReference type="ARBA" id="ARBA00023239"/>
    </source>
</evidence>
<keyword evidence="14 19" id="KW-0464">Manganese</keyword>
<comment type="pathway">
    <text evidence="5 19">Cofactor biosynthesis; riboflavin biosynthesis; 2-hydroxy-3-oxobutyl phosphate from D-ribulose 5-phosphate: step 1/1.</text>
</comment>
<dbReference type="GO" id="GO:0030145">
    <property type="term" value="F:manganese ion binding"/>
    <property type="evidence" value="ECO:0007669"/>
    <property type="project" value="UniProtKB-UniRule"/>
</dbReference>
<dbReference type="Gene3D" id="3.40.50.10990">
    <property type="entry name" value="GTP cyclohydrolase II"/>
    <property type="match status" value="1"/>
</dbReference>
<dbReference type="GO" id="GO:0000287">
    <property type="term" value="F:magnesium ion binding"/>
    <property type="evidence" value="ECO:0007669"/>
    <property type="project" value="UniProtKB-UniRule"/>
</dbReference>
<feature type="active site" description="Nucleophile; for GTP cyclohydrolase activity" evidence="19">
    <location>
        <position position="332"/>
    </location>
</feature>
<dbReference type="NCBIfam" id="NF006803">
    <property type="entry name" value="PRK09311.1"/>
    <property type="match status" value="1"/>
</dbReference>
<evidence type="ECO:0000256" key="13">
    <source>
        <dbReference type="ARBA" id="ARBA00023134"/>
    </source>
</evidence>
<feature type="binding site" evidence="19">
    <location>
        <position position="318"/>
    </location>
    <ligand>
        <name>GTP</name>
        <dbReference type="ChEBI" id="CHEBI:37565"/>
    </ligand>
</feature>
<dbReference type="EC" id="3.5.4.25" evidence="19"/>
<evidence type="ECO:0000256" key="12">
    <source>
        <dbReference type="ARBA" id="ARBA00022842"/>
    </source>
</evidence>
<dbReference type="HAMAP" id="MF_00179">
    <property type="entry name" value="RibA"/>
    <property type="match status" value="1"/>
</dbReference>
<dbReference type="SUPFAM" id="SSF55821">
    <property type="entry name" value="YrdC/RibB"/>
    <property type="match status" value="1"/>
</dbReference>
<dbReference type="Pfam" id="PF00925">
    <property type="entry name" value="GTP_cyclohydro2"/>
    <property type="match status" value="1"/>
</dbReference>
<keyword evidence="8 19" id="KW-0479">Metal-binding</keyword>
<proteinExistence type="inferred from homology"/>
<evidence type="ECO:0000256" key="9">
    <source>
        <dbReference type="ARBA" id="ARBA00022741"/>
    </source>
</evidence>
<evidence type="ECO:0000256" key="10">
    <source>
        <dbReference type="ARBA" id="ARBA00022801"/>
    </source>
</evidence>
<dbReference type="PIRSF" id="PIRSF001259">
    <property type="entry name" value="RibA"/>
    <property type="match status" value="1"/>
</dbReference>
<evidence type="ECO:0000256" key="5">
    <source>
        <dbReference type="ARBA" id="ARBA00004904"/>
    </source>
</evidence>
<dbReference type="EMBL" id="MWAK01000020">
    <property type="protein sequence ID" value="OPZ93516.1"/>
    <property type="molecule type" value="Genomic_DNA"/>
</dbReference>
<keyword evidence="10 19" id="KW-0378">Hydrolase</keyword>
<feature type="binding site" evidence="19">
    <location>
        <position position="358"/>
    </location>
    <ligand>
        <name>GTP</name>
        <dbReference type="ChEBI" id="CHEBI:37565"/>
    </ligand>
</feature>